<dbReference type="InterPro" id="IPR036514">
    <property type="entry name" value="SGNH_hydro_sf"/>
</dbReference>
<reference evidence="2 3" key="1">
    <citation type="submission" date="2024-09" db="EMBL/GenBank/DDBJ databases">
        <authorList>
            <person name="Sun Q."/>
            <person name="Mori K."/>
        </authorList>
    </citation>
    <scope>NUCLEOTIDE SEQUENCE [LARGE SCALE GENOMIC DNA]</scope>
    <source>
        <strain evidence="2 3">TBRC 4938</strain>
    </source>
</reference>
<protein>
    <submittedName>
        <fullName evidence="2">SGNH/GDSL hydrolase family protein</fullName>
    </submittedName>
</protein>
<sequence length="412" mass="42113">MVTTRSFRDSAVLASMPIIQGVGRKWGFMGDSHTVGSGAPNSIYGFAAQSCILAGRLQNVDHALAGIGGQTTDQMLARFKTDIIDAGCDGVVILGGTNDSAFNGVGVPVATFIGNIVAMLQLARAYGIRAIVCTVPPTGAGAGDLAIRSKLIEAYNLWLKLAVHNEGARLADIHSALVDPATGQTLAAYNADGIHFTALGHLAIAEVVAPIMQAMNMAATLGVDAPPVAGGTCALVANPLMNGTVGTGNSPTGWFTQQAATGSVTRGVRARSGTLQKGQWFEAALDGTSVAASVIYGLSLGGTYAGGDKLGVTCRMEIEDTAGNWRATRGGAQQGSLSLNVNNGGANLNNTWRETGGLAVPPSMYVVTANASSGLALWWKLAVVAGQNIKARIGEVQVYNLTAMGLDGVIAG</sequence>
<gene>
    <name evidence="2" type="ORF">ACFFP0_15605</name>
</gene>
<name>A0ABV6AI40_9HYPH</name>
<dbReference type="Pfam" id="PF13472">
    <property type="entry name" value="Lipase_GDSL_2"/>
    <property type="match status" value="1"/>
</dbReference>
<dbReference type="InterPro" id="IPR051532">
    <property type="entry name" value="Ester_Hydrolysis_Enzymes"/>
</dbReference>
<dbReference type="PANTHER" id="PTHR30383">
    <property type="entry name" value="THIOESTERASE 1/PROTEASE 1/LYSOPHOSPHOLIPASE L1"/>
    <property type="match status" value="1"/>
</dbReference>
<dbReference type="Proteomes" id="UP001589692">
    <property type="component" value="Unassembled WGS sequence"/>
</dbReference>
<feature type="domain" description="SGNH hydrolase-type esterase" evidence="1">
    <location>
        <begin position="28"/>
        <end position="201"/>
    </location>
</feature>
<evidence type="ECO:0000259" key="1">
    <source>
        <dbReference type="Pfam" id="PF13472"/>
    </source>
</evidence>
<proteinExistence type="predicted"/>
<evidence type="ECO:0000313" key="3">
    <source>
        <dbReference type="Proteomes" id="UP001589692"/>
    </source>
</evidence>
<dbReference type="SUPFAM" id="SSF52266">
    <property type="entry name" value="SGNH hydrolase"/>
    <property type="match status" value="1"/>
</dbReference>
<evidence type="ECO:0000313" key="2">
    <source>
        <dbReference type="EMBL" id="MFB9950284.1"/>
    </source>
</evidence>
<organism evidence="2 3">
    <name type="scientific">Rhizobium puerariae</name>
    <dbReference type="NCBI Taxonomy" id="1585791"/>
    <lineage>
        <taxon>Bacteria</taxon>
        <taxon>Pseudomonadati</taxon>
        <taxon>Pseudomonadota</taxon>
        <taxon>Alphaproteobacteria</taxon>
        <taxon>Hyphomicrobiales</taxon>
        <taxon>Rhizobiaceae</taxon>
        <taxon>Rhizobium/Agrobacterium group</taxon>
        <taxon>Rhizobium</taxon>
    </lineage>
</organism>
<comment type="caution">
    <text evidence="2">The sequence shown here is derived from an EMBL/GenBank/DDBJ whole genome shotgun (WGS) entry which is preliminary data.</text>
</comment>
<dbReference type="Gene3D" id="3.40.50.1110">
    <property type="entry name" value="SGNH hydrolase"/>
    <property type="match status" value="1"/>
</dbReference>
<dbReference type="InterPro" id="IPR013830">
    <property type="entry name" value="SGNH_hydro"/>
</dbReference>
<dbReference type="RefSeq" id="WP_377262401.1">
    <property type="nucleotide sequence ID" value="NZ_JBHMAA010000016.1"/>
</dbReference>
<dbReference type="PANTHER" id="PTHR30383:SF5">
    <property type="entry name" value="SGNH HYDROLASE-TYPE ESTERASE DOMAIN-CONTAINING PROTEIN"/>
    <property type="match status" value="1"/>
</dbReference>
<keyword evidence="2" id="KW-0378">Hydrolase</keyword>
<dbReference type="GO" id="GO:0016787">
    <property type="term" value="F:hydrolase activity"/>
    <property type="evidence" value="ECO:0007669"/>
    <property type="project" value="UniProtKB-KW"/>
</dbReference>
<keyword evidence="3" id="KW-1185">Reference proteome</keyword>
<accession>A0ABV6AI40</accession>
<dbReference type="EMBL" id="JBHMAA010000016">
    <property type="protein sequence ID" value="MFB9950284.1"/>
    <property type="molecule type" value="Genomic_DNA"/>
</dbReference>